<dbReference type="AlphaFoldDB" id="A0A367Y5M0"/>
<evidence type="ECO:0000313" key="6">
    <source>
        <dbReference type="EMBL" id="RCK61128.1"/>
    </source>
</evidence>
<dbReference type="Gene3D" id="1.10.10.60">
    <property type="entry name" value="Homeodomain-like"/>
    <property type="match status" value="2"/>
</dbReference>
<dbReference type="SUPFAM" id="SSF46689">
    <property type="entry name" value="Homeodomain-like"/>
    <property type="match status" value="2"/>
</dbReference>
<dbReference type="Proteomes" id="UP000253508">
    <property type="component" value="Unassembled WGS sequence"/>
</dbReference>
<dbReference type="PROSITE" id="PS01124">
    <property type="entry name" value="HTH_ARAC_FAMILY_2"/>
    <property type="match status" value="1"/>
</dbReference>
<proteinExistence type="predicted"/>
<keyword evidence="3" id="KW-0804">Transcription</keyword>
<dbReference type="SMART" id="SM00342">
    <property type="entry name" value="HTH_ARAC"/>
    <property type="match status" value="1"/>
</dbReference>
<gene>
    <name evidence="6" type="ORF">DTO57_00230</name>
</gene>
<comment type="caution">
    <text evidence="6">The sequence shown here is derived from an EMBL/GenBank/DDBJ whole genome shotgun (WGS) entry which is preliminary data.</text>
</comment>
<reference evidence="6 7" key="1">
    <citation type="submission" date="2018-07" db="EMBL/GenBank/DDBJ databases">
        <title>Microbacterium endoborsara sp. nov., a novel actinobacterium isolated from Borszczowia aralocaspica.</title>
        <authorList>
            <person name="An D."/>
        </authorList>
    </citation>
    <scope>NUCLEOTIDE SEQUENCE [LARGE SCALE GENOMIC DNA]</scope>
    <source>
        <strain evidence="6 7">C1.15228</strain>
    </source>
</reference>
<sequence>MAPSNSSFDRSRRGLRYEPLIVRTATISRARLPVAYDCVKVIVVRDGSAILFSEFGEQPVGPGDVILLGANTLCGSEPEGHITVTTIYADTDYVIDQVFWQHVGSLCHRLDAQDFAATMYTEPAQVLRLGEDRTQGLMPWLDELAALSIEGRPAKNFYRMQALWFSLVDVIAPFVKTSQVRVSPTQRTTTWPSAPRHRRFAPLRAEVRRAADLLRAEPQRRWSTTELADEVHLSKSQLGRLFVEAFGKSPIAYLTMLRTERMAALLRESDAPIALIAREVGWSDSDFATRQFRRSVGLTPAGYRALSYGEGSVLNRRKRASAPTISAGSARATTEDTLAPVVR</sequence>
<dbReference type="InterPro" id="IPR018060">
    <property type="entry name" value="HTH_AraC"/>
</dbReference>
<feature type="region of interest" description="Disordered" evidence="4">
    <location>
        <begin position="324"/>
        <end position="343"/>
    </location>
</feature>
<dbReference type="GO" id="GO:0043565">
    <property type="term" value="F:sequence-specific DNA binding"/>
    <property type="evidence" value="ECO:0007669"/>
    <property type="project" value="InterPro"/>
</dbReference>
<dbReference type="RefSeq" id="WP_114116243.1">
    <property type="nucleotide sequence ID" value="NZ_BMHU01000001.1"/>
</dbReference>
<dbReference type="InterPro" id="IPR050204">
    <property type="entry name" value="AraC_XylS_family_regulators"/>
</dbReference>
<dbReference type="Pfam" id="PF12833">
    <property type="entry name" value="HTH_18"/>
    <property type="match status" value="1"/>
</dbReference>
<keyword evidence="1" id="KW-0805">Transcription regulation</keyword>
<dbReference type="EMBL" id="QORO01000001">
    <property type="protein sequence ID" value="RCK61128.1"/>
    <property type="molecule type" value="Genomic_DNA"/>
</dbReference>
<dbReference type="InterPro" id="IPR009057">
    <property type="entry name" value="Homeodomain-like_sf"/>
</dbReference>
<accession>A0A367Y5M0</accession>
<dbReference type="GO" id="GO:0003700">
    <property type="term" value="F:DNA-binding transcription factor activity"/>
    <property type="evidence" value="ECO:0007669"/>
    <property type="project" value="InterPro"/>
</dbReference>
<protein>
    <submittedName>
        <fullName evidence="6">AraC family transcriptional regulator</fullName>
    </submittedName>
</protein>
<evidence type="ECO:0000256" key="2">
    <source>
        <dbReference type="ARBA" id="ARBA00023125"/>
    </source>
</evidence>
<feature type="domain" description="HTH araC/xylS-type" evidence="5">
    <location>
        <begin position="208"/>
        <end position="306"/>
    </location>
</feature>
<evidence type="ECO:0000259" key="5">
    <source>
        <dbReference type="PROSITE" id="PS01124"/>
    </source>
</evidence>
<keyword evidence="2" id="KW-0238">DNA-binding</keyword>
<evidence type="ECO:0000256" key="1">
    <source>
        <dbReference type="ARBA" id="ARBA00023015"/>
    </source>
</evidence>
<feature type="compositionally biased region" description="Polar residues" evidence="4">
    <location>
        <begin position="324"/>
        <end position="336"/>
    </location>
</feature>
<evidence type="ECO:0000256" key="3">
    <source>
        <dbReference type="ARBA" id="ARBA00023163"/>
    </source>
</evidence>
<dbReference type="InterPro" id="IPR037923">
    <property type="entry name" value="HTH-like"/>
</dbReference>
<dbReference type="PANTHER" id="PTHR46796">
    <property type="entry name" value="HTH-TYPE TRANSCRIPTIONAL ACTIVATOR RHAS-RELATED"/>
    <property type="match status" value="1"/>
</dbReference>
<keyword evidence="7" id="KW-1185">Reference proteome</keyword>
<organism evidence="6 7">
    <name type="scientific">Microbacterium sorbitolivorans</name>
    <dbReference type="NCBI Taxonomy" id="1867410"/>
    <lineage>
        <taxon>Bacteria</taxon>
        <taxon>Bacillati</taxon>
        <taxon>Actinomycetota</taxon>
        <taxon>Actinomycetes</taxon>
        <taxon>Micrococcales</taxon>
        <taxon>Microbacteriaceae</taxon>
        <taxon>Microbacterium</taxon>
    </lineage>
</organism>
<evidence type="ECO:0000313" key="7">
    <source>
        <dbReference type="Proteomes" id="UP000253508"/>
    </source>
</evidence>
<name>A0A367Y5M0_9MICO</name>
<evidence type="ECO:0000256" key="4">
    <source>
        <dbReference type="SAM" id="MobiDB-lite"/>
    </source>
</evidence>
<dbReference type="OrthoDB" id="186135at2"/>
<dbReference type="SUPFAM" id="SSF51215">
    <property type="entry name" value="Regulatory protein AraC"/>
    <property type="match status" value="1"/>
</dbReference>